<dbReference type="Proteomes" id="UP001055811">
    <property type="component" value="Linkage Group LG01"/>
</dbReference>
<comment type="caution">
    <text evidence="1">The sequence shown here is derived from an EMBL/GenBank/DDBJ whole genome shotgun (WGS) entry which is preliminary data.</text>
</comment>
<organism evidence="1 2">
    <name type="scientific">Cichorium intybus</name>
    <name type="common">Chicory</name>
    <dbReference type="NCBI Taxonomy" id="13427"/>
    <lineage>
        <taxon>Eukaryota</taxon>
        <taxon>Viridiplantae</taxon>
        <taxon>Streptophyta</taxon>
        <taxon>Embryophyta</taxon>
        <taxon>Tracheophyta</taxon>
        <taxon>Spermatophyta</taxon>
        <taxon>Magnoliopsida</taxon>
        <taxon>eudicotyledons</taxon>
        <taxon>Gunneridae</taxon>
        <taxon>Pentapetalae</taxon>
        <taxon>asterids</taxon>
        <taxon>campanulids</taxon>
        <taxon>Asterales</taxon>
        <taxon>Asteraceae</taxon>
        <taxon>Cichorioideae</taxon>
        <taxon>Cichorieae</taxon>
        <taxon>Cichoriinae</taxon>
        <taxon>Cichorium</taxon>
    </lineage>
</organism>
<evidence type="ECO:0000313" key="2">
    <source>
        <dbReference type="Proteomes" id="UP001055811"/>
    </source>
</evidence>
<protein>
    <submittedName>
        <fullName evidence="1">Uncharacterized protein</fullName>
    </submittedName>
</protein>
<evidence type="ECO:0000313" key="1">
    <source>
        <dbReference type="EMBL" id="KAI3789174.1"/>
    </source>
</evidence>
<reference evidence="2" key="1">
    <citation type="journal article" date="2022" name="Mol. Ecol. Resour.">
        <title>The genomes of chicory, endive, great burdock and yacon provide insights into Asteraceae palaeo-polyploidization history and plant inulin production.</title>
        <authorList>
            <person name="Fan W."/>
            <person name="Wang S."/>
            <person name="Wang H."/>
            <person name="Wang A."/>
            <person name="Jiang F."/>
            <person name="Liu H."/>
            <person name="Zhao H."/>
            <person name="Xu D."/>
            <person name="Zhang Y."/>
        </authorList>
    </citation>
    <scope>NUCLEOTIDE SEQUENCE [LARGE SCALE GENOMIC DNA]</scope>
    <source>
        <strain evidence="2">cv. Punajuju</strain>
    </source>
</reference>
<proteinExistence type="predicted"/>
<name>A0ACB9GZZ5_CICIN</name>
<reference evidence="1 2" key="2">
    <citation type="journal article" date="2022" name="Mol. Ecol. Resour.">
        <title>The genomes of chicory, endive, great burdock and yacon provide insights into Asteraceae paleo-polyploidization history and plant inulin production.</title>
        <authorList>
            <person name="Fan W."/>
            <person name="Wang S."/>
            <person name="Wang H."/>
            <person name="Wang A."/>
            <person name="Jiang F."/>
            <person name="Liu H."/>
            <person name="Zhao H."/>
            <person name="Xu D."/>
            <person name="Zhang Y."/>
        </authorList>
    </citation>
    <scope>NUCLEOTIDE SEQUENCE [LARGE SCALE GENOMIC DNA]</scope>
    <source>
        <strain evidence="2">cv. Punajuju</strain>
        <tissue evidence="1">Leaves</tissue>
    </source>
</reference>
<accession>A0ACB9GZZ5</accession>
<keyword evidence="2" id="KW-1185">Reference proteome</keyword>
<gene>
    <name evidence="1" type="ORF">L2E82_01963</name>
</gene>
<dbReference type="EMBL" id="CM042009">
    <property type="protein sequence ID" value="KAI3789174.1"/>
    <property type="molecule type" value="Genomic_DNA"/>
</dbReference>
<sequence length="94" mass="10737">MAFTRYSPSRLRAATTSSNTRLQQSWCAIFQEVFRNPDQEQRLLGIHTHIRDHPAMYSKLNTITPLLWTLGHGYVKKNHPAVGHNTDKETGCGM</sequence>